<name>A0ACC2F0Q7_DALPE</name>
<accession>A0ACC2F0Q7</accession>
<dbReference type="Proteomes" id="UP001157502">
    <property type="component" value="Chromosome 37"/>
</dbReference>
<organism evidence="1 2">
    <name type="scientific">Dallia pectoralis</name>
    <name type="common">Alaska blackfish</name>
    <dbReference type="NCBI Taxonomy" id="75939"/>
    <lineage>
        <taxon>Eukaryota</taxon>
        <taxon>Metazoa</taxon>
        <taxon>Chordata</taxon>
        <taxon>Craniata</taxon>
        <taxon>Vertebrata</taxon>
        <taxon>Euteleostomi</taxon>
        <taxon>Actinopterygii</taxon>
        <taxon>Neopterygii</taxon>
        <taxon>Teleostei</taxon>
        <taxon>Protacanthopterygii</taxon>
        <taxon>Esociformes</taxon>
        <taxon>Umbridae</taxon>
        <taxon>Dallia</taxon>
    </lineage>
</organism>
<evidence type="ECO:0000313" key="1">
    <source>
        <dbReference type="EMBL" id="KAJ7984810.1"/>
    </source>
</evidence>
<comment type="caution">
    <text evidence="1">The sequence shown here is derived from an EMBL/GenBank/DDBJ whole genome shotgun (WGS) entry which is preliminary data.</text>
</comment>
<keyword evidence="2" id="KW-1185">Reference proteome</keyword>
<dbReference type="EMBL" id="CM055764">
    <property type="protein sequence ID" value="KAJ7984810.1"/>
    <property type="molecule type" value="Genomic_DNA"/>
</dbReference>
<reference evidence="1" key="1">
    <citation type="submission" date="2021-05" db="EMBL/GenBank/DDBJ databases">
        <authorList>
            <person name="Pan Q."/>
            <person name="Jouanno E."/>
            <person name="Zahm M."/>
            <person name="Klopp C."/>
            <person name="Cabau C."/>
            <person name="Louis A."/>
            <person name="Berthelot C."/>
            <person name="Parey E."/>
            <person name="Roest Crollius H."/>
            <person name="Montfort J."/>
            <person name="Robinson-Rechavi M."/>
            <person name="Bouchez O."/>
            <person name="Lampietro C."/>
            <person name="Lopez Roques C."/>
            <person name="Donnadieu C."/>
            <person name="Postlethwait J."/>
            <person name="Bobe J."/>
            <person name="Dillon D."/>
            <person name="Chandos A."/>
            <person name="von Hippel F."/>
            <person name="Guiguen Y."/>
        </authorList>
    </citation>
    <scope>NUCLEOTIDE SEQUENCE</scope>
    <source>
        <strain evidence="1">YG-Jan2019</strain>
    </source>
</reference>
<evidence type="ECO:0000313" key="2">
    <source>
        <dbReference type="Proteomes" id="UP001157502"/>
    </source>
</evidence>
<protein>
    <submittedName>
        <fullName evidence="1">Uncharacterized protein</fullName>
    </submittedName>
</protein>
<sequence>MLMAGARFWPGVEGGRTQTGSEDANKSRLEHQTLGCQPSLVSPSSINLMDIFLSLFGLHCSCLVSYLGCCYCRLAPRERGLIAIIGRREKEVEMLCQTVSGGRVKMWDSLFWC</sequence>
<gene>
    <name evidence="1" type="ORF">DPEC_G00358630</name>
</gene>
<proteinExistence type="predicted"/>